<proteinExistence type="predicted"/>
<comment type="caution">
    <text evidence="1">The sequence shown here is derived from an EMBL/GenBank/DDBJ whole genome shotgun (WGS) entry which is preliminary data.</text>
</comment>
<name>A0A150P5V9_SORCE</name>
<evidence type="ECO:0000313" key="1">
    <source>
        <dbReference type="EMBL" id="KYF51050.1"/>
    </source>
</evidence>
<organism evidence="1 2">
    <name type="scientific">Sorangium cellulosum</name>
    <name type="common">Polyangium cellulosum</name>
    <dbReference type="NCBI Taxonomy" id="56"/>
    <lineage>
        <taxon>Bacteria</taxon>
        <taxon>Pseudomonadati</taxon>
        <taxon>Myxococcota</taxon>
        <taxon>Polyangia</taxon>
        <taxon>Polyangiales</taxon>
        <taxon>Polyangiaceae</taxon>
        <taxon>Sorangium</taxon>
    </lineage>
</organism>
<dbReference type="Proteomes" id="UP000075420">
    <property type="component" value="Unassembled WGS sequence"/>
</dbReference>
<protein>
    <submittedName>
        <fullName evidence="1">Uncharacterized protein</fullName>
    </submittedName>
</protein>
<accession>A0A150P5V9</accession>
<reference evidence="1 2" key="1">
    <citation type="submission" date="2014-02" db="EMBL/GenBank/DDBJ databases">
        <title>The small core and large imbalanced accessory genome model reveals a collaborative survival strategy of Sorangium cellulosum strains in nature.</title>
        <authorList>
            <person name="Han K."/>
            <person name="Peng R."/>
            <person name="Blom J."/>
            <person name="Li Y.-Z."/>
        </authorList>
    </citation>
    <scope>NUCLEOTIDE SEQUENCE [LARGE SCALE GENOMIC DNA]</scope>
    <source>
        <strain evidence="1 2">So0157-25</strain>
    </source>
</reference>
<gene>
    <name evidence="1" type="ORF">BE08_04590</name>
</gene>
<sequence length="68" mass="7162">MYQPTAKLAPPPLAMYLPLNSQSGENTWGSTAASATTSIPSSMSSLFADPLSRVLNRSRTTGMTVPFG</sequence>
<evidence type="ECO:0000313" key="2">
    <source>
        <dbReference type="Proteomes" id="UP000075420"/>
    </source>
</evidence>
<dbReference type="AlphaFoldDB" id="A0A150P5V9"/>
<dbReference type="EMBL" id="JELY01003002">
    <property type="protein sequence ID" value="KYF51050.1"/>
    <property type="molecule type" value="Genomic_DNA"/>
</dbReference>